<keyword evidence="2" id="KW-1133">Transmembrane helix</keyword>
<keyword evidence="2" id="KW-0472">Membrane</keyword>
<evidence type="ECO:0000256" key="2">
    <source>
        <dbReference type="SAM" id="Phobius"/>
    </source>
</evidence>
<protein>
    <submittedName>
        <fullName evidence="3">Uncharacterized protein</fullName>
    </submittedName>
</protein>
<comment type="caution">
    <text evidence="3">The sequence shown here is derived from an EMBL/GenBank/DDBJ whole genome shotgun (WGS) entry which is preliminary data.</text>
</comment>
<gene>
    <name evidence="3" type="ORF">F0475_09440</name>
</gene>
<organism evidence="3 4">
    <name type="scientific">Prevotella vespertina</name>
    <dbReference type="NCBI Taxonomy" id="2608404"/>
    <lineage>
        <taxon>Bacteria</taxon>
        <taxon>Pseudomonadati</taxon>
        <taxon>Bacteroidota</taxon>
        <taxon>Bacteroidia</taxon>
        <taxon>Bacteroidales</taxon>
        <taxon>Prevotellaceae</taxon>
        <taxon>Prevotella</taxon>
    </lineage>
</organism>
<dbReference type="EMBL" id="VVIQ01000010">
    <property type="protein sequence ID" value="MUL28518.1"/>
    <property type="molecule type" value="Genomic_DNA"/>
</dbReference>
<evidence type="ECO:0000313" key="4">
    <source>
        <dbReference type="Proteomes" id="UP000482295"/>
    </source>
</evidence>
<evidence type="ECO:0000256" key="1">
    <source>
        <dbReference type="SAM" id="MobiDB-lite"/>
    </source>
</evidence>
<evidence type="ECO:0000313" key="3">
    <source>
        <dbReference type="EMBL" id="MUL28518.1"/>
    </source>
</evidence>
<proteinExistence type="predicted"/>
<reference evidence="3 4" key="1">
    <citation type="submission" date="2019-09" db="EMBL/GenBank/DDBJ databases">
        <title>Prevotella A2879 sp. nov., isolated from an abscess of a patient.</title>
        <authorList>
            <person name="Buhl M."/>
            <person name="Oberhettinger P."/>
        </authorList>
    </citation>
    <scope>NUCLEOTIDE SEQUENCE [LARGE SCALE GENOMIC DNA]</scope>
    <source>
        <strain evidence="3 4">A2879</strain>
    </source>
</reference>
<dbReference type="AlphaFoldDB" id="A0A7C9LQG3"/>
<accession>A0A7C9LQG3</accession>
<sequence length="61" mass="7208">MTTEHHHQHHHKSHSNSRIGRHTTISSKGAQRRHKINQVLKFVATIAAICLLYLVWWIYNN</sequence>
<keyword evidence="4" id="KW-1185">Reference proteome</keyword>
<keyword evidence="2" id="KW-0812">Transmembrane</keyword>
<dbReference type="Proteomes" id="UP000482295">
    <property type="component" value="Unassembled WGS sequence"/>
</dbReference>
<feature type="region of interest" description="Disordered" evidence="1">
    <location>
        <begin position="1"/>
        <end position="31"/>
    </location>
</feature>
<feature type="compositionally biased region" description="Basic residues" evidence="1">
    <location>
        <begin position="1"/>
        <end position="21"/>
    </location>
</feature>
<feature type="transmembrane region" description="Helical" evidence="2">
    <location>
        <begin position="39"/>
        <end position="59"/>
    </location>
</feature>
<dbReference type="RefSeq" id="WP_155716402.1">
    <property type="nucleotide sequence ID" value="NZ_VVIQ01000010.1"/>
</dbReference>
<name>A0A7C9LQG3_9BACT</name>